<accession>A0AA48KDU3</accession>
<dbReference type="GO" id="GO:0005829">
    <property type="term" value="C:cytosol"/>
    <property type="evidence" value="ECO:0007669"/>
    <property type="project" value="TreeGrafter"/>
</dbReference>
<gene>
    <name evidence="1" type="primary">idgB</name>
    <name evidence="1" type="ORF">METESE_16450</name>
</gene>
<sequence>MGLICFDLFGTLVDPLRAMEHCLGRTCAELGLDVPARADVARFIGHPPRELVASLPGLAPARVDEAFARYWAHVEADGIAKQREYEGIPLMLTRLKRQGHSLYLVTVQPTKFARRVLHEFDLLLCFEAVCGTTPQAPQARKADVLAQLRTQGVALDGGYMVGDRGDDMTAGRGAGLIPVGVTYGYGGPAELKAAGAEHLFNSPAELDAWFRTRYPGAEIRDAFSLSE</sequence>
<dbReference type="InterPro" id="IPR023214">
    <property type="entry name" value="HAD_sf"/>
</dbReference>
<dbReference type="EMBL" id="AP027081">
    <property type="protein sequence ID" value="BDU76687.1"/>
    <property type="molecule type" value="Genomic_DNA"/>
</dbReference>
<name>A0AA48KDU3_9BACT</name>
<evidence type="ECO:0000313" key="1">
    <source>
        <dbReference type="EMBL" id="BDU76687.1"/>
    </source>
</evidence>
<dbReference type="InterPro" id="IPR050155">
    <property type="entry name" value="HAD-like_hydrolase_sf"/>
</dbReference>
<reference evidence="1" key="1">
    <citation type="journal article" date="2023" name="Int. J. Syst. Evol. Microbiol.">
        <title>Mesoterricola silvestris gen. nov., sp. nov., Mesoterricola sediminis sp. nov., Geothrix oryzae sp. nov., Geothrix edaphica sp. nov., Geothrix rubra sp. nov., and Geothrix limicola sp. nov., six novel members of Acidobacteriota isolated from soils.</title>
        <authorList>
            <person name="Itoh H."/>
            <person name="Sugisawa Y."/>
            <person name="Mise K."/>
            <person name="Xu Z."/>
            <person name="Kuniyasu M."/>
            <person name="Ushijima N."/>
            <person name="Kawano K."/>
            <person name="Kobayashi E."/>
            <person name="Shiratori Y."/>
            <person name="Masuda Y."/>
            <person name="Senoo K."/>
        </authorList>
    </citation>
    <scope>NUCLEOTIDE SEQUENCE</scope>
    <source>
        <strain evidence="1">W786</strain>
    </source>
</reference>
<dbReference type="Proteomes" id="UP001228113">
    <property type="component" value="Chromosome"/>
</dbReference>
<dbReference type="Pfam" id="PF13419">
    <property type="entry name" value="HAD_2"/>
    <property type="match status" value="1"/>
</dbReference>
<dbReference type="KEGG" id="msea:METESE_16450"/>
<evidence type="ECO:0000313" key="2">
    <source>
        <dbReference type="Proteomes" id="UP001228113"/>
    </source>
</evidence>
<dbReference type="Gene3D" id="1.10.150.240">
    <property type="entry name" value="Putative phosphatase, domain 2"/>
    <property type="match status" value="1"/>
</dbReference>
<dbReference type="GO" id="GO:0004713">
    <property type="term" value="F:protein tyrosine kinase activity"/>
    <property type="evidence" value="ECO:0007669"/>
    <property type="project" value="TreeGrafter"/>
</dbReference>
<dbReference type="SFLD" id="SFLDS00003">
    <property type="entry name" value="Haloacid_Dehalogenase"/>
    <property type="match status" value="1"/>
</dbReference>
<dbReference type="InterPro" id="IPR023198">
    <property type="entry name" value="PGP-like_dom2"/>
</dbReference>
<dbReference type="Gene3D" id="3.40.50.1000">
    <property type="entry name" value="HAD superfamily/HAD-like"/>
    <property type="match status" value="1"/>
</dbReference>
<organism evidence="1 2">
    <name type="scientific">Mesoterricola sediminis</name>
    <dbReference type="NCBI Taxonomy" id="2927980"/>
    <lineage>
        <taxon>Bacteria</taxon>
        <taxon>Pseudomonadati</taxon>
        <taxon>Acidobacteriota</taxon>
        <taxon>Holophagae</taxon>
        <taxon>Holophagales</taxon>
        <taxon>Holophagaceae</taxon>
        <taxon>Mesoterricola</taxon>
    </lineage>
</organism>
<keyword evidence="2" id="KW-1185">Reference proteome</keyword>
<dbReference type="AlphaFoldDB" id="A0AA48KDU3"/>
<dbReference type="SFLD" id="SFLDG01129">
    <property type="entry name" value="C1.5:_HAD__Beta-PGM__Phosphata"/>
    <property type="match status" value="1"/>
</dbReference>
<dbReference type="PANTHER" id="PTHR43434">
    <property type="entry name" value="PHOSPHOGLYCOLATE PHOSPHATASE"/>
    <property type="match status" value="1"/>
</dbReference>
<dbReference type="InterPro" id="IPR036412">
    <property type="entry name" value="HAD-like_sf"/>
</dbReference>
<proteinExistence type="predicted"/>
<dbReference type="PANTHER" id="PTHR43434:SF20">
    <property type="entry name" value="5'-NUCLEOTIDASE"/>
    <property type="match status" value="1"/>
</dbReference>
<dbReference type="RefSeq" id="WP_243334373.1">
    <property type="nucleotide sequence ID" value="NZ_AP027081.1"/>
</dbReference>
<dbReference type="InterPro" id="IPR041492">
    <property type="entry name" value="HAD_2"/>
</dbReference>
<protein>
    <submittedName>
        <fullName evidence="1">Haloacid dehalogenase</fullName>
    </submittedName>
</protein>
<dbReference type="SUPFAM" id="SSF56784">
    <property type="entry name" value="HAD-like"/>
    <property type="match status" value="1"/>
</dbReference>